<gene>
    <name evidence="1" type="ORF">FSB_LOCUS20711</name>
</gene>
<name>A0A2N9G0M0_FAGSY</name>
<evidence type="ECO:0000313" key="1">
    <source>
        <dbReference type="EMBL" id="SPC92829.1"/>
    </source>
</evidence>
<reference evidence="1" key="1">
    <citation type="submission" date="2018-02" db="EMBL/GenBank/DDBJ databases">
        <authorList>
            <person name="Cohen D.B."/>
            <person name="Kent A.D."/>
        </authorList>
    </citation>
    <scope>NUCLEOTIDE SEQUENCE</scope>
</reference>
<sequence>MVLYSYCCSLESQQKANEAAAQLSQTKESESDPLLTVENGSGILADGVVTKAPINQPSDEDVAGKVIHVLHSNDLSIRGYNYSVREWLGGLLWLCRGGFPKLLSALGPPHRKFCSGNVASGVEPVKVWLSAATGSRCGRMRLFGYTENVNWFWLGGGYNC</sequence>
<organism evidence="1">
    <name type="scientific">Fagus sylvatica</name>
    <name type="common">Beechnut</name>
    <dbReference type="NCBI Taxonomy" id="28930"/>
    <lineage>
        <taxon>Eukaryota</taxon>
        <taxon>Viridiplantae</taxon>
        <taxon>Streptophyta</taxon>
        <taxon>Embryophyta</taxon>
        <taxon>Tracheophyta</taxon>
        <taxon>Spermatophyta</taxon>
        <taxon>Magnoliopsida</taxon>
        <taxon>eudicotyledons</taxon>
        <taxon>Gunneridae</taxon>
        <taxon>Pentapetalae</taxon>
        <taxon>rosids</taxon>
        <taxon>fabids</taxon>
        <taxon>Fagales</taxon>
        <taxon>Fagaceae</taxon>
        <taxon>Fagus</taxon>
    </lineage>
</organism>
<dbReference type="AlphaFoldDB" id="A0A2N9G0M0"/>
<protein>
    <submittedName>
        <fullName evidence="1">Uncharacterized protein</fullName>
    </submittedName>
</protein>
<accession>A0A2N9G0M0</accession>
<proteinExistence type="predicted"/>
<dbReference type="EMBL" id="OIVN01001336">
    <property type="protein sequence ID" value="SPC92829.1"/>
    <property type="molecule type" value="Genomic_DNA"/>
</dbReference>